<reference evidence="2 3" key="1">
    <citation type="submission" date="2017-12" db="EMBL/GenBank/DDBJ databases">
        <title>Genomes of bacteria within cyanobacterial aggregates.</title>
        <authorList>
            <person name="Cai H."/>
        </authorList>
    </citation>
    <scope>NUCLEOTIDE SEQUENCE [LARGE SCALE GENOMIC DNA]</scope>
    <source>
        <strain evidence="2 3">TH16</strain>
    </source>
</reference>
<dbReference type="KEGG" id="ncb:C0V82_13245"/>
<dbReference type="Gene3D" id="3.90.1150.200">
    <property type="match status" value="1"/>
</dbReference>
<evidence type="ECO:0000313" key="3">
    <source>
        <dbReference type="Proteomes" id="UP000234752"/>
    </source>
</evidence>
<proteinExistence type="predicted"/>
<dbReference type="Pfam" id="PF08818">
    <property type="entry name" value="DUF1801"/>
    <property type="match status" value="1"/>
</dbReference>
<dbReference type="Proteomes" id="UP000234752">
    <property type="component" value="Chromosome eg_1"/>
</dbReference>
<protein>
    <recommendedName>
        <fullName evidence="1">YdhG-like domain-containing protein</fullName>
    </recommendedName>
</protein>
<sequence length="127" mass="13671">MPPKAYKNVDAFLADLPAETLAVVQELRTLIRAAHPGLVEGIKWNAPSFALDGTDIVTLGLQRDGTARVVLHRGAKAKDNSGFRFDDPAGLADWPAPDRGVVVIKDSTEMAAKAEPLALMIRRWVGA</sequence>
<dbReference type="InterPro" id="IPR014922">
    <property type="entry name" value="YdhG-like"/>
</dbReference>
<organism evidence="2 3">
    <name type="scientific">Niveispirillum cyanobacteriorum</name>
    <dbReference type="NCBI Taxonomy" id="1612173"/>
    <lineage>
        <taxon>Bacteria</taxon>
        <taxon>Pseudomonadati</taxon>
        <taxon>Pseudomonadota</taxon>
        <taxon>Alphaproteobacteria</taxon>
        <taxon>Rhodospirillales</taxon>
        <taxon>Azospirillaceae</taxon>
        <taxon>Niveispirillum</taxon>
    </lineage>
</organism>
<evidence type="ECO:0000313" key="2">
    <source>
        <dbReference type="EMBL" id="AUN31094.1"/>
    </source>
</evidence>
<accession>A0A2K9NDB7</accession>
<dbReference type="OrthoDB" id="9811812at2"/>
<evidence type="ECO:0000259" key="1">
    <source>
        <dbReference type="Pfam" id="PF08818"/>
    </source>
</evidence>
<dbReference type="SUPFAM" id="SSF159888">
    <property type="entry name" value="YdhG-like"/>
    <property type="match status" value="1"/>
</dbReference>
<gene>
    <name evidence="2" type="ORF">C0V82_13245</name>
</gene>
<dbReference type="AlphaFoldDB" id="A0A2K9NDB7"/>
<keyword evidence="3" id="KW-1185">Reference proteome</keyword>
<feature type="domain" description="YdhG-like" evidence="1">
    <location>
        <begin position="23"/>
        <end position="124"/>
    </location>
</feature>
<name>A0A2K9NDB7_9PROT</name>
<dbReference type="EMBL" id="CP025611">
    <property type="protein sequence ID" value="AUN31094.1"/>
    <property type="molecule type" value="Genomic_DNA"/>
</dbReference>
<dbReference type="RefSeq" id="WP_102112709.1">
    <property type="nucleotide sequence ID" value="NZ_BMGN01000011.1"/>
</dbReference>